<protein>
    <submittedName>
        <fullName evidence="2">Uncharacterized protein</fullName>
    </submittedName>
</protein>
<dbReference type="BioCyc" id="ESIR657319:G136K-1096-MONOMER"/>
<name>D4JTN5_9FIRM</name>
<dbReference type="AlphaFoldDB" id="D4JTN5"/>
<proteinExistence type="predicted"/>
<dbReference type="EMBL" id="FP929044">
    <property type="protein sequence ID" value="CBK96454.1"/>
    <property type="molecule type" value="Genomic_DNA"/>
</dbReference>
<sequence length="73" mass="8464">MLLKNVKNVMTKRNVSIAKIVHSGITVLITVKCAWIIYTFLLMCQMMLQKENMTVFIWLTFIHANILADTHLN</sequence>
<reference evidence="2 3" key="1">
    <citation type="submission" date="2010-03" db="EMBL/GenBank/DDBJ databases">
        <title>The genome sequence of Eubacterium siraeum 70/3.</title>
        <authorList>
            <consortium name="metaHIT consortium -- http://www.metahit.eu/"/>
            <person name="Pajon A."/>
            <person name="Turner K."/>
            <person name="Parkhill J."/>
            <person name="Duncan S."/>
            <person name="Flint H."/>
        </authorList>
    </citation>
    <scope>NUCLEOTIDE SEQUENCE [LARGE SCALE GENOMIC DNA]</scope>
    <source>
        <strain evidence="2 3">70/3</strain>
    </source>
</reference>
<keyword evidence="1" id="KW-1133">Transmembrane helix</keyword>
<accession>D4JTN5</accession>
<evidence type="ECO:0000313" key="2">
    <source>
        <dbReference type="EMBL" id="CBK96454.1"/>
    </source>
</evidence>
<evidence type="ECO:0000256" key="1">
    <source>
        <dbReference type="SAM" id="Phobius"/>
    </source>
</evidence>
<keyword evidence="1" id="KW-0812">Transmembrane</keyword>
<evidence type="ECO:0000313" key="3">
    <source>
        <dbReference type="Proteomes" id="UP000008803"/>
    </source>
</evidence>
<feature type="transmembrane region" description="Helical" evidence="1">
    <location>
        <begin position="55"/>
        <end position="72"/>
    </location>
</feature>
<organism evidence="2 3">
    <name type="scientific">[Eubacterium] siraeum 70/3</name>
    <dbReference type="NCBI Taxonomy" id="657319"/>
    <lineage>
        <taxon>Bacteria</taxon>
        <taxon>Bacillati</taxon>
        <taxon>Bacillota</taxon>
        <taxon>Clostridia</taxon>
        <taxon>Eubacteriales</taxon>
        <taxon>Oscillospiraceae</taxon>
        <taxon>Oscillospiraceae incertae sedis</taxon>
    </lineage>
</organism>
<dbReference type="Proteomes" id="UP000008803">
    <property type="component" value="Chromosome"/>
</dbReference>
<dbReference type="KEGG" id="esu:EUS_12980"/>
<gene>
    <name evidence="2" type="ORF">EUS_12980</name>
</gene>
<feature type="transmembrane region" description="Helical" evidence="1">
    <location>
        <begin position="20"/>
        <end position="43"/>
    </location>
</feature>
<dbReference type="HOGENOM" id="CLU_2699208_0_0_9"/>
<keyword evidence="1" id="KW-0472">Membrane</keyword>
<reference evidence="2 3" key="2">
    <citation type="submission" date="2010-03" db="EMBL/GenBank/DDBJ databases">
        <authorList>
            <person name="Pajon A."/>
        </authorList>
    </citation>
    <scope>NUCLEOTIDE SEQUENCE [LARGE SCALE GENOMIC DNA]</scope>
    <source>
        <strain evidence="2 3">70/3</strain>
    </source>
</reference>